<feature type="coiled-coil region" evidence="1">
    <location>
        <begin position="330"/>
        <end position="364"/>
    </location>
</feature>
<sequence length="378" mass="41782">MAFTRLRSVYKRRKAGASPEQQHPPRPRTAPATTANASTSTPSLLPPPLPPHHLVDTAAAHSSLAPVARHAPPRHFASALALATSDGIHEVGGDSYSSSLSSSFGGGGGGGGSWDREELIRHMRDQLSTANSVIRFLHEHVDGMREDRDRYRDRAEELKSLARLTLDMLEGAHQREWDLSRDVRRVRESAVVVEVEGMGRGGEEEEEEEQQQQPQQPQQKTTARRRRDSLMRKIGLGGKKDGKEKDKERPEVRTKHDSAQPQQQMLAFHAHPTPPLPPDDEQLVQPVGVDRGTGAGVGSSGNARRKRGHVKSHSSSHARLREDGMLAIPGDELERLVQAMDRNVDALREDIKKLVDEVNAHKHNPPYTSLSDIPPRFG</sequence>
<keyword evidence="1" id="KW-0175">Coiled coil</keyword>
<keyword evidence="4" id="KW-1185">Reference proteome</keyword>
<feature type="compositionally biased region" description="Basic and acidic residues" evidence="2">
    <location>
        <begin position="238"/>
        <end position="258"/>
    </location>
</feature>
<feature type="compositionally biased region" description="Basic residues" evidence="2">
    <location>
        <begin position="303"/>
        <end position="318"/>
    </location>
</feature>
<dbReference type="Proteomes" id="UP000183809">
    <property type="component" value="Unassembled WGS sequence"/>
</dbReference>
<dbReference type="EMBL" id="MNUE01000035">
    <property type="protein sequence ID" value="OJD32853.1"/>
    <property type="molecule type" value="Genomic_DNA"/>
</dbReference>
<dbReference type="AlphaFoldDB" id="A0A1J9RZH3"/>
<dbReference type="GeneID" id="31015062"/>
<proteinExistence type="predicted"/>
<feature type="region of interest" description="Disordered" evidence="2">
    <location>
        <begin position="1"/>
        <end position="53"/>
    </location>
</feature>
<comment type="caution">
    <text evidence="3">The sequence shown here is derived from an EMBL/GenBank/DDBJ whole genome shotgun (WGS) entry which is preliminary data.</text>
</comment>
<protein>
    <submittedName>
        <fullName evidence="3">Uncharacterized protein</fullName>
    </submittedName>
</protein>
<reference evidence="3 4" key="1">
    <citation type="submission" date="2016-10" db="EMBL/GenBank/DDBJ databases">
        <title>Proteomics and genomics reveal pathogen-plant mechanisms compatible with a hemibiotrophic lifestyle of Diplodia corticola.</title>
        <authorList>
            <person name="Fernandes I."/>
            <person name="De Jonge R."/>
            <person name="Van De Peer Y."/>
            <person name="Devreese B."/>
            <person name="Alves A."/>
            <person name="Esteves A.C."/>
        </authorList>
    </citation>
    <scope>NUCLEOTIDE SEQUENCE [LARGE SCALE GENOMIC DNA]</scope>
    <source>
        <strain evidence="3 4">CBS 112549</strain>
    </source>
</reference>
<gene>
    <name evidence="3" type="ORF">BKCO1_3500054</name>
</gene>
<feature type="compositionally biased region" description="Low complexity" evidence="2">
    <location>
        <begin position="29"/>
        <end position="43"/>
    </location>
</feature>
<evidence type="ECO:0000256" key="1">
    <source>
        <dbReference type="SAM" id="Coils"/>
    </source>
</evidence>
<accession>A0A1J9RZH3</accession>
<organism evidence="3 4">
    <name type="scientific">Diplodia corticola</name>
    <dbReference type="NCBI Taxonomy" id="236234"/>
    <lineage>
        <taxon>Eukaryota</taxon>
        <taxon>Fungi</taxon>
        <taxon>Dikarya</taxon>
        <taxon>Ascomycota</taxon>
        <taxon>Pezizomycotina</taxon>
        <taxon>Dothideomycetes</taxon>
        <taxon>Dothideomycetes incertae sedis</taxon>
        <taxon>Botryosphaeriales</taxon>
        <taxon>Botryosphaeriaceae</taxon>
        <taxon>Diplodia</taxon>
    </lineage>
</organism>
<evidence type="ECO:0000256" key="2">
    <source>
        <dbReference type="SAM" id="MobiDB-lite"/>
    </source>
</evidence>
<name>A0A1J9RZH3_9PEZI</name>
<feature type="region of interest" description="Disordered" evidence="2">
    <location>
        <begin position="197"/>
        <end position="325"/>
    </location>
</feature>
<dbReference type="OrthoDB" id="3941865at2759"/>
<dbReference type="RefSeq" id="XP_020129113.1">
    <property type="nucleotide sequence ID" value="XM_020274801.1"/>
</dbReference>
<evidence type="ECO:0000313" key="3">
    <source>
        <dbReference type="EMBL" id="OJD32853.1"/>
    </source>
</evidence>
<evidence type="ECO:0000313" key="4">
    <source>
        <dbReference type="Proteomes" id="UP000183809"/>
    </source>
</evidence>